<evidence type="ECO:0000256" key="5">
    <source>
        <dbReference type="ARBA" id="ARBA00031966"/>
    </source>
</evidence>
<evidence type="ECO:0000256" key="2">
    <source>
        <dbReference type="ARBA" id="ARBA00022679"/>
    </source>
</evidence>
<sequence length="894" mass="101031">MSKLNVLGYATLSDGMNRQVFGDCKTSPVKPETIKSIKASMENFGVTFPIENPESFFMEDFKLPELKGKNIKEHFENISKALVSDQVKIMKDFAYSELPKKPSTEYIVNTPGWTKYTPTKTGFDITHPKVIEEDIAVFDCETFVKGSDFSHPILASAVTDTAYYIWMHDCYVDPSIEYYTTLVPVGDNKVFIAHNVAYDRARCAESYDITKNNYWFDTMSAHINVSGLASGQRWWYVQKTAKKSSFKADPIWADKGSLNGLVDCYNFHCQPMIPLQPEDKKIRDVFVVSETMEQICELRDDLTQYALKDAEITQELYSILILKYLQNNPSLTTLLGHFGISSAFLPVVDDWKEWFEGCEKVWNESIARQEEILGQMAQEIYDAWNQGEIDVDSDPWLSQMDWECNFKLTKAGKPSSKWYGIPKWLRSVSEIQKTEEGNKLVIGGISTKNRLSHFLLRLKWDDTPMTYFTEKGWCFLDEDMGEFIRVPHPKGEGENVGGVLSKDYADDFETGMLSSDLPQAKELIKLAINVSYWTSVRSRVREQYVSKVNNPLGKKFNLIVPATVPHNTSTNRAGENLWLTVPDPKYDKIGSEIKTRVQAPDGWVFVESDFDAQEAVVASIFADSYHKVAGSTQFSHAILAGSKDNGTDMHSMTAKAIGISRAVAKGCNYGMLYGCGAKTLANTIRKGNKSIPMKQAVDMGKKLIEIKKGRKAYRGMRELIGGSDSYAYNEMAKIACEKTPINPLSGTKMSTAFRPSSVGDDFWTMRNNWCIQSTGSAMLHAFMAAMEWLIKDHGLNAKFNMSVHDSILYMCPKEEAEKVAALFQVAHAWCWAWMRYNYGIYELPVANAWLSSIEIDHIFRKAADASTNTVSQQKKENDGHSVTIKDLIPVFENL</sequence>
<reference evidence="7 8" key="1">
    <citation type="journal article" date="2012" name="Proc. Natl. Acad. Sci. U.S.A.">
        <title>A novel lineage of myoviruses infecting cyanobacteria is widespread in the oceans.</title>
        <authorList>
            <person name="Sabehi G."/>
            <person name="Shaulov L."/>
            <person name="Silver D.H."/>
            <person name="Yanai I."/>
            <person name="Harel A."/>
            <person name="Lindell D."/>
        </authorList>
    </citation>
    <scope>NUCLEOTIDE SEQUENCE [LARGE SCALE GENOMIC DNA]</scope>
</reference>
<dbReference type="Pfam" id="PF00476">
    <property type="entry name" value="DNA_pol_A"/>
    <property type="match status" value="1"/>
</dbReference>
<evidence type="ECO:0000259" key="6">
    <source>
        <dbReference type="SMART" id="SM00482"/>
    </source>
</evidence>
<dbReference type="PRINTS" id="PR00867">
    <property type="entry name" value="DNAPOLG"/>
</dbReference>
<dbReference type="GO" id="GO:0008408">
    <property type="term" value="F:3'-5' exonuclease activity"/>
    <property type="evidence" value="ECO:0007669"/>
    <property type="project" value="TreeGrafter"/>
</dbReference>
<dbReference type="RefSeq" id="YP_007006067.1">
    <property type="nucleotide sequence ID" value="NC_019516.2"/>
</dbReference>
<dbReference type="GO" id="GO:0003887">
    <property type="term" value="F:DNA-directed DNA polymerase activity"/>
    <property type="evidence" value="ECO:0007669"/>
    <property type="project" value="UniProtKB-KW"/>
</dbReference>
<evidence type="ECO:0000313" key="7">
    <source>
        <dbReference type="EMBL" id="AEZ65654.1"/>
    </source>
</evidence>
<dbReference type="InterPro" id="IPR002297">
    <property type="entry name" value="DNA-dir_DNA_pol_A_mt"/>
</dbReference>
<dbReference type="Gene3D" id="3.30.70.370">
    <property type="match status" value="1"/>
</dbReference>
<keyword evidence="2" id="KW-0808">Transferase</keyword>
<dbReference type="Gene3D" id="1.10.150.20">
    <property type="entry name" value="5' to 3' exonuclease, C-terminal subdomain"/>
    <property type="match status" value="1"/>
</dbReference>
<dbReference type="PROSITE" id="PS00447">
    <property type="entry name" value="DNA_POLYMERASE_A"/>
    <property type="match status" value="1"/>
</dbReference>
<evidence type="ECO:0000256" key="3">
    <source>
        <dbReference type="ARBA" id="ARBA00022695"/>
    </source>
</evidence>
<dbReference type="GO" id="GO:0006260">
    <property type="term" value="P:DNA replication"/>
    <property type="evidence" value="ECO:0007669"/>
    <property type="project" value="InterPro"/>
</dbReference>
<protein>
    <recommendedName>
        <fullName evidence="1">DNA-directed DNA polymerase</fullName>
        <ecNumber evidence="1">2.7.7.7</ecNumber>
    </recommendedName>
    <alternativeName>
        <fullName evidence="5">Mitochondrial DNA polymerase catalytic subunit</fullName>
    </alternativeName>
</protein>
<dbReference type="PANTHER" id="PTHR10267">
    <property type="entry name" value="DNA POLYMERASE SUBUNIT GAMMA-1"/>
    <property type="match status" value="1"/>
</dbReference>
<dbReference type="Proteomes" id="UP000007178">
    <property type="component" value="Segment"/>
</dbReference>
<dbReference type="InterPro" id="IPR012337">
    <property type="entry name" value="RNaseH-like_sf"/>
</dbReference>
<dbReference type="GO" id="GO:0003677">
    <property type="term" value="F:DNA binding"/>
    <property type="evidence" value="ECO:0007669"/>
    <property type="project" value="InterPro"/>
</dbReference>
<evidence type="ECO:0000256" key="1">
    <source>
        <dbReference type="ARBA" id="ARBA00012417"/>
    </source>
</evidence>
<dbReference type="InterPro" id="IPR019760">
    <property type="entry name" value="DNA-dir_DNA_pol_A_CS"/>
</dbReference>
<evidence type="ECO:0000313" key="8">
    <source>
        <dbReference type="Proteomes" id="UP000007178"/>
    </source>
</evidence>
<dbReference type="EMBL" id="JQ245707">
    <property type="protein sequence ID" value="AEZ65654.1"/>
    <property type="molecule type" value="Genomic_DNA"/>
</dbReference>
<dbReference type="InterPro" id="IPR043502">
    <property type="entry name" value="DNA/RNA_pol_sf"/>
</dbReference>
<dbReference type="Gene3D" id="3.30.420.390">
    <property type="match status" value="2"/>
</dbReference>
<dbReference type="SUPFAM" id="SSF53098">
    <property type="entry name" value="Ribonuclease H-like"/>
    <property type="match status" value="1"/>
</dbReference>
<proteinExistence type="predicted"/>
<keyword evidence="8" id="KW-1185">Reference proteome</keyword>
<accession>H6WFS9</accession>
<keyword evidence="4" id="KW-0239">DNA-directed DNA polymerase</keyword>
<dbReference type="KEGG" id="vg:14013858"/>
<dbReference type="OrthoDB" id="14842at10239"/>
<organism evidence="7 8">
    <name type="scientific">Cyanophage S-TIM5</name>
    <dbReference type="NCBI Taxonomy" id="1137745"/>
    <lineage>
        <taxon>Viruses</taxon>
        <taxon>Duplodnaviria</taxon>
        <taxon>Heunggongvirae</taxon>
        <taxon>Uroviricota</taxon>
        <taxon>Caudoviricetes</taxon>
        <taxon>Aurunvirus</taxon>
        <taxon>Aurunvirus STIM5</taxon>
    </lineage>
</organism>
<name>H6WFS9_9CAUD</name>
<dbReference type="SMART" id="SM00482">
    <property type="entry name" value="POLAc"/>
    <property type="match status" value="1"/>
</dbReference>
<dbReference type="InterPro" id="IPR041336">
    <property type="entry name" value="DNApol_Exo"/>
</dbReference>
<dbReference type="SUPFAM" id="SSF56672">
    <property type="entry name" value="DNA/RNA polymerases"/>
    <property type="match status" value="1"/>
</dbReference>
<evidence type="ECO:0000256" key="4">
    <source>
        <dbReference type="ARBA" id="ARBA00022932"/>
    </source>
</evidence>
<dbReference type="Pfam" id="PF18136">
    <property type="entry name" value="DNApol_Exo"/>
    <property type="match status" value="1"/>
</dbReference>
<dbReference type="GeneID" id="14013858"/>
<keyword evidence="3" id="KW-0548">Nucleotidyltransferase</keyword>
<dbReference type="PANTHER" id="PTHR10267:SF0">
    <property type="entry name" value="DNA POLYMERASE SUBUNIT GAMMA-1"/>
    <property type="match status" value="1"/>
</dbReference>
<feature type="domain" description="DNA-directed DNA polymerase family A palm" evidence="6">
    <location>
        <begin position="590"/>
        <end position="815"/>
    </location>
</feature>
<dbReference type="InterPro" id="IPR001098">
    <property type="entry name" value="DNA-dir_DNA_pol_A_palm_dom"/>
</dbReference>
<dbReference type="EC" id="2.7.7.7" evidence="1"/>